<proteinExistence type="predicted"/>
<evidence type="ECO:0000313" key="1">
    <source>
        <dbReference type="EMBL" id="CAF1398160.1"/>
    </source>
</evidence>
<organism evidence="1 3">
    <name type="scientific">Didymodactylos carnosus</name>
    <dbReference type="NCBI Taxonomy" id="1234261"/>
    <lineage>
        <taxon>Eukaryota</taxon>
        <taxon>Metazoa</taxon>
        <taxon>Spiralia</taxon>
        <taxon>Gnathifera</taxon>
        <taxon>Rotifera</taxon>
        <taxon>Eurotatoria</taxon>
        <taxon>Bdelloidea</taxon>
        <taxon>Philodinida</taxon>
        <taxon>Philodinidae</taxon>
        <taxon>Didymodactylos</taxon>
    </lineage>
</organism>
<protein>
    <submittedName>
        <fullName evidence="1">Uncharacterized protein</fullName>
    </submittedName>
</protein>
<dbReference type="EMBL" id="CAJOBA010047806">
    <property type="protein sequence ID" value="CAF4205545.1"/>
    <property type="molecule type" value="Genomic_DNA"/>
</dbReference>
<gene>
    <name evidence="1" type="ORF">OVA965_LOCUS32910</name>
    <name evidence="2" type="ORF">TMI583_LOCUS33783</name>
</gene>
<accession>A0A8S2FA29</accession>
<dbReference type="EMBL" id="CAJNOK010026083">
    <property type="protein sequence ID" value="CAF1398160.1"/>
    <property type="molecule type" value="Genomic_DNA"/>
</dbReference>
<reference evidence="1" key="1">
    <citation type="submission" date="2021-02" db="EMBL/GenBank/DDBJ databases">
        <authorList>
            <person name="Nowell W R."/>
        </authorList>
    </citation>
    <scope>NUCLEOTIDE SEQUENCE</scope>
</reference>
<comment type="caution">
    <text evidence="1">The sequence shown here is derived from an EMBL/GenBank/DDBJ whole genome shotgun (WGS) entry which is preliminary data.</text>
</comment>
<dbReference type="Proteomes" id="UP000682733">
    <property type="component" value="Unassembled WGS sequence"/>
</dbReference>
<name>A0A8S2FA29_9BILA</name>
<dbReference type="Proteomes" id="UP000677228">
    <property type="component" value="Unassembled WGS sequence"/>
</dbReference>
<dbReference type="AlphaFoldDB" id="A0A8S2FA29"/>
<feature type="non-terminal residue" evidence="1">
    <location>
        <position position="39"/>
    </location>
</feature>
<sequence length="39" mass="4419">MKREESVVLLGVKLSHNLSWGAHVNDVVLACRRRLGVLY</sequence>
<evidence type="ECO:0000313" key="3">
    <source>
        <dbReference type="Proteomes" id="UP000677228"/>
    </source>
</evidence>
<evidence type="ECO:0000313" key="2">
    <source>
        <dbReference type="EMBL" id="CAF4205545.1"/>
    </source>
</evidence>